<reference evidence="2" key="1">
    <citation type="submission" date="2019-02" db="EMBL/GenBank/DDBJ databases">
        <authorList>
            <person name="Gruber-Vodicka R. H."/>
            <person name="Seah K. B. B."/>
        </authorList>
    </citation>
    <scope>NUCLEOTIDE SEQUENCE</scope>
    <source>
        <strain evidence="2">BECK_DK47</strain>
    </source>
</reference>
<feature type="domain" description="HicB-like antitoxin of toxin-antitoxin system" evidence="1">
    <location>
        <begin position="3"/>
        <end position="127"/>
    </location>
</feature>
<dbReference type="SUPFAM" id="SSF47598">
    <property type="entry name" value="Ribbon-helix-helix"/>
    <property type="match status" value="1"/>
</dbReference>
<dbReference type="EMBL" id="CAADEX010000117">
    <property type="protein sequence ID" value="VFJ62910.1"/>
    <property type="molecule type" value="Genomic_DNA"/>
</dbReference>
<dbReference type="PANTHER" id="PTHR34504:SF2">
    <property type="entry name" value="UPF0150 PROTEIN SSL0259"/>
    <property type="match status" value="1"/>
</dbReference>
<dbReference type="AlphaFoldDB" id="A0A450T7V0"/>
<dbReference type="Pfam" id="PF15919">
    <property type="entry name" value="HicB_lk_antitox"/>
    <property type="match status" value="1"/>
</dbReference>
<accession>A0A450T7V0</accession>
<dbReference type="InterPro" id="IPR035069">
    <property type="entry name" value="TTHA1013/TTHA0281-like"/>
</dbReference>
<protein>
    <submittedName>
        <fullName evidence="2">Predicted nuclease of the RNAse H fold, HicB family</fullName>
    </submittedName>
</protein>
<dbReference type="InterPro" id="IPR031807">
    <property type="entry name" value="HicB-like"/>
</dbReference>
<evidence type="ECO:0000259" key="1">
    <source>
        <dbReference type="Pfam" id="PF15919"/>
    </source>
</evidence>
<organism evidence="2">
    <name type="scientific">Candidatus Kentrum sp. DK</name>
    <dbReference type="NCBI Taxonomy" id="2126562"/>
    <lineage>
        <taxon>Bacteria</taxon>
        <taxon>Pseudomonadati</taxon>
        <taxon>Pseudomonadota</taxon>
        <taxon>Gammaproteobacteria</taxon>
        <taxon>Candidatus Kentrum</taxon>
    </lineage>
</organism>
<dbReference type="Gene3D" id="3.30.160.250">
    <property type="match status" value="1"/>
</dbReference>
<dbReference type="GO" id="GO:0006355">
    <property type="term" value="P:regulation of DNA-templated transcription"/>
    <property type="evidence" value="ECO:0007669"/>
    <property type="project" value="InterPro"/>
</dbReference>
<evidence type="ECO:0000313" key="2">
    <source>
        <dbReference type="EMBL" id="VFJ62910.1"/>
    </source>
</evidence>
<sequence>MKFAIAIEPGNENQAFGVVVPDLPGCFSAGDTFDEAIGNAREAIDLWCETAITKDGGEIPIPAPLSEHRANLEYAGWVWATVEVPIERYFGPVEKIDITLPRRVLSRVDDYAKAHGESRSGFLARAALVAMHDSTAYR</sequence>
<proteinExistence type="predicted"/>
<gene>
    <name evidence="2" type="ORF">BECKDK2373B_GA0170837_111717</name>
</gene>
<name>A0A450T7V0_9GAMM</name>
<dbReference type="PANTHER" id="PTHR34504">
    <property type="entry name" value="ANTITOXIN HICB"/>
    <property type="match status" value="1"/>
</dbReference>
<dbReference type="InterPro" id="IPR010985">
    <property type="entry name" value="Ribbon_hlx_hlx"/>
</dbReference>
<dbReference type="SUPFAM" id="SSF143100">
    <property type="entry name" value="TTHA1013/TTHA0281-like"/>
    <property type="match status" value="1"/>
</dbReference>
<dbReference type="InterPro" id="IPR051404">
    <property type="entry name" value="TA_system_antitoxin"/>
</dbReference>